<protein>
    <submittedName>
        <fullName evidence="1">Uncharacterized protein</fullName>
    </submittedName>
</protein>
<evidence type="ECO:0000313" key="2">
    <source>
        <dbReference type="Proteomes" id="UP000280395"/>
    </source>
</evidence>
<dbReference type="AlphaFoldDB" id="A0A3M5UKK8"/>
<reference evidence="1 2" key="1">
    <citation type="submission" date="2018-08" db="EMBL/GenBank/DDBJ databases">
        <title>Recombination of ecologically and evolutionarily significant loci maintains genetic cohesion in the Pseudomonas syringae species complex.</title>
        <authorList>
            <person name="Dillon M."/>
            <person name="Thakur S."/>
            <person name="Almeida R.N.D."/>
            <person name="Weir B.S."/>
            <person name="Guttman D.S."/>
        </authorList>
    </citation>
    <scope>NUCLEOTIDE SEQUENCE [LARGE SCALE GENOMIC DNA]</scope>
    <source>
        <strain evidence="1 2">ICMP 14479</strain>
    </source>
</reference>
<dbReference type="Proteomes" id="UP000280395">
    <property type="component" value="Unassembled WGS sequence"/>
</dbReference>
<name>A0A3M5UKK8_PSESX</name>
<proteinExistence type="predicted"/>
<organism evidence="1 2">
    <name type="scientific">Pseudomonas syringae pv. avii</name>
    <dbReference type="NCBI Taxonomy" id="663959"/>
    <lineage>
        <taxon>Bacteria</taxon>
        <taxon>Pseudomonadati</taxon>
        <taxon>Pseudomonadota</taxon>
        <taxon>Gammaproteobacteria</taxon>
        <taxon>Pseudomonadales</taxon>
        <taxon>Pseudomonadaceae</taxon>
        <taxon>Pseudomonas</taxon>
        <taxon>Pseudomonas syringae</taxon>
    </lineage>
</organism>
<comment type="caution">
    <text evidence="1">The sequence shown here is derived from an EMBL/GenBank/DDBJ whole genome shotgun (WGS) entry which is preliminary data.</text>
</comment>
<gene>
    <name evidence="1" type="ORF">ALP29_201137</name>
</gene>
<evidence type="ECO:0000313" key="1">
    <source>
        <dbReference type="EMBL" id="RMU46053.1"/>
    </source>
</evidence>
<accession>A0A3M5UKK8</accession>
<sequence length="47" mass="4953">MAAEPVALITRYCRLSSASVSAMEITITTMLNNGAPSGSGFWMRSTA</sequence>
<dbReference type="EMBL" id="RBUA01001300">
    <property type="protein sequence ID" value="RMU46053.1"/>
    <property type="molecule type" value="Genomic_DNA"/>
</dbReference>